<keyword evidence="3 4" id="KW-0472">Membrane</keyword>
<gene>
    <name evidence="6" type="ORF">JI735_27175</name>
</gene>
<dbReference type="InterPro" id="IPR003660">
    <property type="entry name" value="HAMP_dom"/>
</dbReference>
<feature type="transmembrane region" description="Helical" evidence="4">
    <location>
        <begin position="47"/>
        <end position="67"/>
    </location>
</feature>
<evidence type="ECO:0000256" key="4">
    <source>
        <dbReference type="SAM" id="Phobius"/>
    </source>
</evidence>
<proteinExistence type="predicted"/>
<evidence type="ECO:0000256" key="3">
    <source>
        <dbReference type="ARBA" id="ARBA00023136"/>
    </source>
</evidence>
<evidence type="ECO:0000313" key="6">
    <source>
        <dbReference type="EMBL" id="QQZ60173.1"/>
    </source>
</evidence>
<organism evidence="6 7">
    <name type="scientific">Paenibacillus sonchi</name>
    <dbReference type="NCBI Taxonomy" id="373687"/>
    <lineage>
        <taxon>Bacteria</taxon>
        <taxon>Bacillati</taxon>
        <taxon>Bacillota</taxon>
        <taxon>Bacilli</taxon>
        <taxon>Bacillales</taxon>
        <taxon>Paenibacillaceae</taxon>
        <taxon>Paenibacillus</taxon>
        <taxon>Paenibacillus sonchi group</taxon>
    </lineage>
</organism>
<dbReference type="Proteomes" id="UP000595841">
    <property type="component" value="Chromosome"/>
</dbReference>
<dbReference type="GO" id="GO:0007165">
    <property type="term" value="P:signal transduction"/>
    <property type="evidence" value="ECO:0007669"/>
    <property type="project" value="InterPro"/>
</dbReference>
<evidence type="ECO:0000259" key="5">
    <source>
        <dbReference type="PROSITE" id="PS50885"/>
    </source>
</evidence>
<dbReference type="Gene3D" id="6.10.340.10">
    <property type="match status" value="1"/>
</dbReference>
<keyword evidence="4" id="KW-0812">Transmembrane</keyword>
<dbReference type="CDD" id="cd06225">
    <property type="entry name" value="HAMP"/>
    <property type="match status" value="1"/>
</dbReference>
<dbReference type="SMART" id="SM00304">
    <property type="entry name" value="HAMP"/>
    <property type="match status" value="1"/>
</dbReference>
<evidence type="ECO:0000256" key="1">
    <source>
        <dbReference type="ARBA" id="ARBA00004236"/>
    </source>
</evidence>
<dbReference type="PANTHER" id="PTHR32089">
    <property type="entry name" value="METHYL-ACCEPTING CHEMOTAXIS PROTEIN MCPB"/>
    <property type="match status" value="1"/>
</dbReference>
<dbReference type="SUPFAM" id="SSF58104">
    <property type="entry name" value="Methyl-accepting chemotaxis protein (MCP) signaling domain"/>
    <property type="match status" value="1"/>
</dbReference>
<keyword evidence="2" id="KW-1003">Cell membrane</keyword>
<evidence type="ECO:0000256" key="2">
    <source>
        <dbReference type="ARBA" id="ARBA00022475"/>
    </source>
</evidence>
<dbReference type="Pfam" id="PF00672">
    <property type="entry name" value="HAMP"/>
    <property type="match status" value="1"/>
</dbReference>
<dbReference type="KEGG" id="pson:JI735_27175"/>
<feature type="domain" description="HAMP" evidence="5">
    <location>
        <begin position="67"/>
        <end position="120"/>
    </location>
</feature>
<dbReference type="PROSITE" id="PS50885">
    <property type="entry name" value="HAMP"/>
    <property type="match status" value="1"/>
</dbReference>
<protein>
    <submittedName>
        <fullName evidence="6">Methyl-accepting chemotaxis protein</fullName>
    </submittedName>
</protein>
<dbReference type="EMBL" id="CP068595">
    <property type="protein sequence ID" value="QQZ60173.1"/>
    <property type="molecule type" value="Genomic_DNA"/>
</dbReference>
<reference evidence="6 7" key="1">
    <citation type="submission" date="2021-01" db="EMBL/GenBank/DDBJ databases">
        <title>Whole genome sequence of Paenibacillus sonchi LMG 24727 for comparative genomics.</title>
        <authorList>
            <person name="Lee G."/>
            <person name="Kim M.-J."/>
            <person name="Lim K."/>
            <person name="Shin J.-H."/>
        </authorList>
    </citation>
    <scope>NUCLEOTIDE SEQUENCE [LARGE SCALE GENOMIC DNA]</scope>
    <source>
        <strain evidence="6 7">LMG 24727</strain>
    </source>
</reference>
<sequence length="261" mass="28150">MKASLGNSSFRFAFIEVARNLVATEQSEADDQIAIAQQQAENVKTTIIGIGVISSIAAALLAILISGQISNPIKLLRAAAAKIADGDLTVNEIQIKNKDELGDLAGAFNQIAGNLRHLIQEIGTHAEQVAVSASAEELTAGTEQTSQATEHIAHITEDLAQGTEQQVESISGSMKMVHRMEEQASFIEQSAYSVNQSAINASQIVVQGSDAVRSAISQMSSFKRTPMRLRNPLNPWGKNQRKSVRLLTLLMKLQARRTCCL</sequence>
<keyword evidence="7" id="KW-1185">Reference proteome</keyword>
<comment type="subcellular location">
    <subcellularLocation>
        <location evidence="1">Cell membrane</location>
    </subcellularLocation>
</comment>
<keyword evidence="4" id="KW-1133">Transmembrane helix</keyword>
<dbReference type="AlphaFoldDB" id="A0A974PB75"/>
<dbReference type="GO" id="GO:0005886">
    <property type="term" value="C:plasma membrane"/>
    <property type="evidence" value="ECO:0007669"/>
    <property type="project" value="UniProtKB-SubCell"/>
</dbReference>
<evidence type="ECO:0000313" key="7">
    <source>
        <dbReference type="Proteomes" id="UP000595841"/>
    </source>
</evidence>
<accession>A0A974PB75</accession>
<dbReference type="SUPFAM" id="SSF158472">
    <property type="entry name" value="HAMP domain-like"/>
    <property type="match status" value="1"/>
</dbReference>
<dbReference type="RefSeq" id="WP_051051755.1">
    <property type="nucleotide sequence ID" value="NZ_CP068595.1"/>
</dbReference>
<name>A0A974PB75_9BACL</name>
<dbReference type="PANTHER" id="PTHR32089:SF112">
    <property type="entry name" value="LYSOZYME-LIKE PROTEIN-RELATED"/>
    <property type="match status" value="1"/>
</dbReference>